<dbReference type="Pfam" id="PF01408">
    <property type="entry name" value="GFO_IDH_MocA"/>
    <property type="match status" value="1"/>
</dbReference>
<dbReference type="SUPFAM" id="SSF51735">
    <property type="entry name" value="NAD(P)-binding Rossmann-fold domains"/>
    <property type="match status" value="1"/>
</dbReference>
<keyword evidence="4" id="KW-1185">Reference proteome</keyword>
<dbReference type="InterPro" id="IPR036291">
    <property type="entry name" value="NAD(P)-bd_dom_sf"/>
</dbReference>
<dbReference type="Gene3D" id="3.30.360.10">
    <property type="entry name" value="Dihydrodipicolinate Reductase, domain 2"/>
    <property type="match status" value="1"/>
</dbReference>
<dbReference type="AlphaFoldDB" id="A0A6H9YYW9"/>
<dbReference type="PANTHER" id="PTHR43249:SF1">
    <property type="entry name" value="D-GLUCOSIDE 3-DEHYDROGENASE"/>
    <property type="match status" value="1"/>
</dbReference>
<proteinExistence type="predicted"/>
<feature type="domain" description="GFO/IDH/MocA-like oxidoreductase" evidence="2">
    <location>
        <begin position="140"/>
        <end position="258"/>
    </location>
</feature>
<dbReference type="InterPro" id="IPR052515">
    <property type="entry name" value="Gfo/Idh/MocA_Oxidoreductase"/>
</dbReference>
<evidence type="ECO:0000313" key="3">
    <source>
        <dbReference type="EMBL" id="KAB2349544.1"/>
    </source>
</evidence>
<dbReference type="Gene3D" id="3.40.50.720">
    <property type="entry name" value="NAD(P)-binding Rossmann-like Domain"/>
    <property type="match status" value="1"/>
</dbReference>
<dbReference type="PANTHER" id="PTHR43249">
    <property type="entry name" value="UDP-N-ACETYL-2-AMINO-2-DEOXY-D-GLUCURONATE OXIDASE"/>
    <property type="match status" value="1"/>
</dbReference>
<dbReference type="RefSeq" id="WP_151560313.1">
    <property type="nucleotide sequence ID" value="NZ_WBMT01000005.1"/>
</dbReference>
<dbReference type="Proteomes" id="UP000468735">
    <property type="component" value="Unassembled WGS sequence"/>
</dbReference>
<dbReference type="EMBL" id="WBMT01000005">
    <property type="protein sequence ID" value="KAB2349544.1"/>
    <property type="molecule type" value="Genomic_DNA"/>
</dbReference>
<gene>
    <name evidence="3" type="ORF">F8566_12265</name>
</gene>
<feature type="domain" description="Gfo/Idh/MocA-like oxidoreductase N-terminal" evidence="1">
    <location>
        <begin position="10"/>
        <end position="121"/>
    </location>
</feature>
<sequence length="370" mass="40167">MTSRPARPARVALVGTGGIAGICHLPALRAERDRAELVAVMDVDGGRAKAFAAEHGVPAVHDDLDRMLAESAPDLVHICTPPSVHARQVVACLAAGAWVWCEKPPCRSLAEYDSITAAESEGGPYAAFVFQHRFGSGAVRLRELIAAGELGRPLVAQCVTAWYRDHAYFEVPWRGRWDTEGGGPTMGHGIHQMDLMLATLGEWSEVRAMAGRTDRRVETEDVSLAMVRFASGVMASVVNSVVSPREESYLRFDFTDASVELRHLYGYGDADWTYTPAPHVAADRAGIWPVTIRETPSSHTAQLAALLDAYERGERPSTSGDGARRTLELVAALYKSAFTGQPVTRGEIGPDDPFYHRMHGDVPGWAPEVP</sequence>
<comment type="caution">
    <text evidence="3">The sequence shown here is derived from an EMBL/GenBank/DDBJ whole genome shotgun (WGS) entry which is preliminary data.</text>
</comment>
<reference evidence="3 4" key="1">
    <citation type="submission" date="2019-09" db="EMBL/GenBank/DDBJ databases">
        <title>Actinomadura physcomitrii sp. nov., a novel actinomycete isolated from moss [Physcomitrium sphaericum (Ludw) Fuernr].</title>
        <authorList>
            <person name="Zhuang X."/>
            <person name="Liu C."/>
        </authorList>
    </citation>
    <scope>NUCLEOTIDE SEQUENCE [LARGE SCALE GENOMIC DNA]</scope>
    <source>
        <strain evidence="3 4">HMC1</strain>
    </source>
</reference>
<dbReference type="OrthoDB" id="9815825at2"/>
<dbReference type="SUPFAM" id="SSF55347">
    <property type="entry name" value="Glyceraldehyde-3-phosphate dehydrogenase-like, C-terminal domain"/>
    <property type="match status" value="1"/>
</dbReference>
<dbReference type="InterPro" id="IPR055170">
    <property type="entry name" value="GFO_IDH_MocA-like_dom"/>
</dbReference>
<dbReference type="Pfam" id="PF22725">
    <property type="entry name" value="GFO_IDH_MocA_C3"/>
    <property type="match status" value="1"/>
</dbReference>
<evidence type="ECO:0000313" key="4">
    <source>
        <dbReference type="Proteomes" id="UP000468735"/>
    </source>
</evidence>
<evidence type="ECO:0000259" key="2">
    <source>
        <dbReference type="Pfam" id="PF22725"/>
    </source>
</evidence>
<protein>
    <submittedName>
        <fullName evidence="3">Gfo/Idh/MocA family oxidoreductase</fullName>
    </submittedName>
</protein>
<evidence type="ECO:0000259" key="1">
    <source>
        <dbReference type="Pfam" id="PF01408"/>
    </source>
</evidence>
<name>A0A6H9YYW9_9ACTN</name>
<dbReference type="GO" id="GO:0000166">
    <property type="term" value="F:nucleotide binding"/>
    <property type="evidence" value="ECO:0007669"/>
    <property type="project" value="InterPro"/>
</dbReference>
<accession>A0A6H9YYW9</accession>
<organism evidence="3 4">
    <name type="scientific">Actinomadura rudentiformis</name>
    <dbReference type="NCBI Taxonomy" id="359158"/>
    <lineage>
        <taxon>Bacteria</taxon>
        <taxon>Bacillati</taxon>
        <taxon>Actinomycetota</taxon>
        <taxon>Actinomycetes</taxon>
        <taxon>Streptosporangiales</taxon>
        <taxon>Thermomonosporaceae</taxon>
        <taxon>Actinomadura</taxon>
    </lineage>
</organism>
<dbReference type="InterPro" id="IPR000683">
    <property type="entry name" value="Gfo/Idh/MocA-like_OxRdtase_N"/>
</dbReference>